<dbReference type="Pfam" id="PF05368">
    <property type="entry name" value="NmrA"/>
    <property type="match status" value="1"/>
</dbReference>
<reference evidence="4 5" key="1">
    <citation type="submission" date="2018-12" db="EMBL/GenBank/DDBJ databases">
        <title>Draft genome sequence of Xylaria grammica IHI A82.</title>
        <authorList>
            <person name="Buettner E."/>
            <person name="Kellner H."/>
        </authorList>
    </citation>
    <scope>NUCLEOTIDE SEQUENCE [LARGE SCALE GENOMIC DNA]</scope>
    <source>
        <strain evidence="4 5">IHI A82</strain>
    </source>
</reference>
<comment type="caution">
    <text evidence="4">The sequence shown here is derived from an EMBL/GenBank/DDBJ whole genome shotgun (WGS) entry which is preliminary data.</text>
</comment>
<evidence type="ECO:0000256" key="1">
    <source>
        <dbReference type="ARBA" id="ARBA00006328"/>
    </source>
</evidence>
<dbReference type="Gene3D" id="3.40.50.720">
    <property type="entry name" value="NAD(P)-binding Rossmann-like Domain"/>
    <property type="match status" value="1"/>
</dbReference>
<dbReference type="PANTHER" id="PTHR42748">
    <property type="entry name" value="NITROGEN METABOLITE REPRESSION PROTEIN NMRA FAMILY MEMBER"/>
    <property type="match status" value="1"/>
</dbReference>
<dbReference type="SUPFAM" id="SSF51735">
    <property type="entry name" value="NAD(P)-binding Rossmann-fold domains"/>
    <property type="match status" value="1"/>
</dbReference>
<evidence type="ECO:0000313" key="5">
    <source>
        <dbReference type="Proteomes" id="UP000286045"/>
    </source>
</evidence>
<organism evidence="4 5">
    <name type="scientific">Xylaria grammica</name>
    <dbReference type="NCBI Taxonomy" id="363999"/>
    <lineage>
        <taxon>Eukaryota</taxon>
        <taxon>Fungi</taxon>
        <taxon>Dikarya</taxon>
        <taxon>Ascomycota</taxon>
        <taxon>Pezizomycotina</taxon>
        <taxon>Sordariomycetes</taxon>
        <taxon>Xylariomycetidae</taxon>
        <taxon>Xylariales</taxon>
        <taxon>Xylariaceae</taxon>
        <taxon>Xylaria</taxon>
    </lineage>
</organism>
<dbReference type="InterPro" id="IPR051164">
    <property type="entry name" value="NmrA-like_oxidored"/>
</dbReference>
<evidence type="ECO:0000256" key="2">
    <source>
        <dbReference type="ARBA" id="ARBA00022857"/>
    </source>
</evidence>
<dbReference type="Gene3D" id="3.90.25.10">
    <property type="entry name" value="UDP-galactose 4-epimerase, domain 1"/>
    <property type="match status" value="1"/>
</dbReference>
<dbReference type="AlphaFoldDB" id="A0A439DD49"/>
<evidence type="ECO:0000259" key="3">
    <source>
        <dbReference type="Pfam" id="PF05368"/>
    </source>
</evidence>
<keyword evidence="5" id="KW-1185">Reference proteome</keyword>
<feature type="domain" description="NmrA-like" evidence="3">
    <location>
        <begin position="2"/>
        <end position="152"/>
    </location>
</feature>
<dbReference type="InterPro" id="IPR008030">
    <property type="entry name" value="NmrA-like"/>
</dbReference>
<comment type="similarity">
    <text evidence="1">Belongs to the NmrA-type oxidoreductase family.</text>
</comment>
<evidence type="ECO:0000313" key="4">
    <source>
        <dbReference type="EMBL" id="RWA12344.1"/>
    </source>
</evidence>
<dbReference type="STRING" id="363999.A0A439DD49"/>
<dbReference type="GO" id="GO:0005634">
    <property type="term" value="C:nucleus"/>
    <property type="evidence" value="ECO:0007669"/>
    <property type="project" value="TreeGrafter"/>
</dbReference>
<proteinExistence type="inferred from homology"/>
<protein>
    <recommendedName>
        <fullName evidence="3">NmrA-like domain-containing protein</fullName>
    </recommendedName>
</protein>
<dbReference type="InterPro" id="IPR036291">
    <property type="entry name" value="NAD(P)-bd_dom_sf"/>
</dbReference>
<accession>A0A439DD49</accession>
<keyword evidence="2" id="KW-0521">NADP</keyword>
<dbReference type="PANTHER" id="PTHR42748:SF29">
    <property type="entry name" value="NMRA-LIKE DOMAIN-CONTAINING PROTEIN"/>
    <property type="match status" value="1"/>
</dbReference>
<dbReference type="EMBL" id="RYZI01000053">
    <property type="protein sequence ID" value="RWA12344.1"/>
    <property type="molecule type" value="Genomic_DNA"/>
</dbReference>
<gene>
    <name evidence="4" type="ORF">EKO27_g2759</name>
</gene>
<sequence length="196" mass="22024">MNAASKGKYPTSYHWETKAAIVEYIEKEQLDLAKKTSFIYIGAYATNAFLMPKPDADSGEYKMLVPCSSGTRFPITDETKSTGLFVRALVEDEAPGTKLLAYDSYLTVEQIAEAWSRVTGHPAKLVSVSIDQMHKLTGVPHEVLWAPAYMEEFGYMAGISGFIEPPQLKKKVTTPSYEEWLRTRNVDQLLSRDFII</sequence>
<name>A0A439DD49_9PEZI</name>
<dbReference type="Proteomes" id="UP000286045">
    <property type="component" value="Unassembled WGS sequence"/>
</dbReference>